<feature type="transmembrane region" description="Helical" evidence="1">
    <location>
        <begin position="67"/>
        <end position="95"/>
    </location>
</feature>
<organism evidence="2 3">
    <name type="scientific">Sinobacterium caligoides</name>
    <dbReference type="NCBI Taxonomy" id="933926"/>
    <lineage>
        <taxon>Bacteria</taxon>
        <taxon>Pseudomonadati</taxon>
        <taxon>Pseudomonadota</taxon>
        <taxon>Gammaproteobacteria</taxon>
        <taxon>Cellvibrionales</taxon>
        <taxon>Spongiibacteraceae</taxon>
        <taxon>Sinobacterium</taxon>
    </lineage>
</organism>
<dbReference type="Proteomes" id="UP000275394">
    <property type="component" value="Unassembled WGS sequence"/>
</dbReference>
<dbReference type="OrthoDB" id="7065895at2"/>
<name>A0A3N2DDK4_9GAMM</name>
<evidence type="ECO:0000313" key="2">
    <source>
        <dbReference type="EMBL" id="ROR97871.1"/>
    </source>
</evidence>
<sequence length="188" mass="20860">MKFEKKAVLTVLFLIMPSIAYANGGGPLLLFISGSAFVLGQLWILFVETTLLKVVSEISLKSAFTQVFLANLISTVVVGLGFPLLLAVVTAFGMLLPEPYGDYSSAIGTWIYEGAPAFDYLGYISLLWLLVTFILTVFCERAFYSWYWRKSGYTPSFSLNKFIIQAHAASYVGLLVVVIVMWHELLGM</sequence>
<keyword evidence="1" id="KW-0812">Transmembrane</keyword>
<feature type="transmembrane region" description="Helical" evidence="1">
    <location>
        <begin position="32"/>
        <end position="55"/>
    </location>
</feature>
<keyword evidence="3" id="KW-1185">Reference proteome</keyword>
<evidence type="ECO:0000256" key="1">
    <source>
        <dbReference type="SAM" id="Phobius"/>
    </source>
</evidence>
<protein>
    <submittedName>
        <fullName evidence="2">Uncharacterized protein</fullName>
    </submittedName>
</protein>
<keyword evidence="1" id="KW-0472">Membrane</keyword>
<dbReference type="RefSeq" id="WP_123713869.1">
    <property type="nucleotide sequence ID" value="NZ_RKHR01000008.1"/>
</dbReference>
<accession>A0A3N2DDK4</accession>
<reference evidence="2 3" key="1">
    <citation type="submission" date="2018-11" db="EMBL/GenBank/DDBJ databases">
        <title>Genomic Encyclopedia of Type Strains, Phase IV (KMG-IV): sequencing the most valuable type-strain genomes for metagenomic binning, comparative biology and taxonomic classification.</title>
        <authorList>
            <person name="Goeker M."/>
        </authorList>
    </citation>
    <scope>NUCLEOTIDE SEQUENCE [LARGE SCALE GENOMIC DNA]</scope>
    <source>
        <strain evidence="2 3">DSM 100316</strain>
    </source>
</reference>
<dbReference type="AlphaFoldDB" id="A0A3N2DDK4"/>
<comment type="caution">
    <text evidence="2">The sequence shown here is derived from an EMBL/GenBank/DDBJ whole genome shotgun (WGS) entry which is preliminary data.</text>
</comment>
<dbReference type="EMBL" id="RKHR01000008">
    <property type="protein sequence ID" value="ROR97871.1"/>
    <property type="molecule type" value="Genomic_DNA"/>
</dbReference>
<feature type="transmembrane region" description="Helical" evidence="1">
    <location>
        <begin position="120"/>
        <end position="138"/>
    </location>
</feature>
<feature type="transmembrane region" description="Helical" evidence="1">
    <location>
        <begin position="159"/>
        <end position="182"/>
    </location>
</feature>
<proteinExistence type="predicted"/>
<gene>
    <name evidence="2" type="ORF">EDC56_3538</name>
</gene>
<keyword evidence="1" id="KW-1133">Transmembrane helix</keyword>
<evidence type="ECO:0000313" key="3">
    <source>
        <dbReference type="Proteomes" id="UP000275394"/>
    </source>
</evidence>